<accession>A0A0L9VIQ4</accession>
<dbReference type="Gramene" id="KOM54792">
    <property type="protein sequence ID" value="KOM54792"/>
    <property type="gene ID" value="LR48_Vigan10g068400"/>
</dbReference>
<dbReference type="Proteomes" id="UP000053144">
    <property type="component" value="Chromosome 10"/>
</dbReference>
<gene>
    <name evidence="1" type="ORF">LR48_Vigan10g068400</name>
</gene>
<protein>
    <submittedName>
        <fullName evidence="1">Uncharacterized protein</fullName>
    </submittedName>
</protein>
<name>A0A0L9VIQ4_PHAAN</name>
<organism evidence="1 2">
    <name type="scientific">Phaseolus angularis</name>
    <name type="common">Azuki bean</name>
    <name type="synonym">Vigna angularis</name>
    <dbReference type="NCBI Taxonomy" id="3914"/>
    <lineage>
        <taxon>Eukaryota</taxon>
        <taxon>Viridiplantae</taxon>
        <taxon>Streptophyta</taxon>
        <taxon>Embryophyta</taxon>
        <taxon>Tracheophyta</taxon>
        <taxon>Spermatophyta</taxon>
        <taxon>Magnoliopsida</taxon>
        <taxon>eudicotyledons</taxon>
        <taxon>Gunneridae</taxon>
        <taxon>Pentapetalae</taxon>
        <taxon>rosids</taxon>
        <taxon>fabids</taxon>
        <taxon>Fabales</taxon>
        <taxon>Fabaceae</taxon>
        <taxon>Papilionoideae</taxon>
        <taxon>50 kb inversion clade</taxon>
        <taxon>NPAAA clade</taxon>
        <taxon>indigoferoid/millettioid clade</taxon>
        <taxon>Phaseoleae</taxon>
        <taxon>Vigna</taxon>
    </lineage>
</organism>
<evidence type="ECO:0000313" key="1">
    <source>
        <dbReference type="EMBL" id="KOM54792.1"/>
    </source>
</evidence>
<dbReference type="EMBL" id="CM003380">
    <property type="protein sequence ID" value="KOM54792.1"/>
    <property type="molecule type" value="Genomic_DNA"/>
</dbReference>
<sequence>MNVITTIVKQLRYLSSFTKRVTERSRLKFTERPILKVTDWSRLEADKRSAPVEVQVTGSCKSQPRGKTLVKVEAKDRAVNPTQPRGSSDNKDCVKHAARFNTWNCSAQIGYNDLKHTESKLLNTTRTTFLKLISPIVNRSAKAERLTQTWGAYVTMGSQATGQSRPASHPPTGPWNVKTRVDCYYCPREDSWACLLDALLHSITMHPKLLDTLLHHRPCGVHFLKMKALLLTASRTLSLWAVAAGLILSSAGRACHLLDRFSCGFFVHLHASMSVCCQKESEEVSSWRLLTSKIYGSMTCSPFQLAGRAAHPVCTSPKLLLLDQGRDTSSKLLLDVCCLLQSCWTLLFLPPHADASHTLSLHAHTTSIRLRRHRWYTSNVYIDIGPDTSDVYIDVRPDTSDVYTDVQIPAKESYDFDAAKETLSVELVKYCYGDRGIAGSSLVYLRKGLEEEFILREVFGGSVSSFVKIQRRCCFISCGFKRGVF</sequence>
<proteinExistence type="predicted"/>
<reference evidence="2" key="1">
    <citation type="journal article" date="2015" name="Proc. Natl. Acad. Sci. U.S.A.">
        <title>Genome sequencing of adzuki bean (Vigna angularis) provides insight into high starch and low fat accumulation and domestication.</title>
        <authorList>
            <person name="Yang K."/>
            <person name="Tian Z."/>
            <person name="Chen C."/>
            <person name="Luo L."/>
            <person name="Zhao B."/>
            <person name="Wang Z."/>
            <person name="Yu L."/>
            <person name="Li Y."/>
            <person name="Sun Y."/>
            <person name="Li W."/>
            <person name="Chen Y."/>
            <person name="Li Y."/>
            <person name="Zhang Y."/>
            <person name="Ai D."/>
            <person name="Zhao J."/>
            <person name="Shang C."/>
            <person name="Ma Y."/>
            <person name="Wu B."/>
            <person name="Wang M."/>
            <person name="Gao L."/>
            <person name="Sun D."/>
            <person name="Zhang P."/>
            <person name="Guo F."/>
            <person name="Wang W."/>
            <person name="Li Y."/>
            <person name="Wang J."/>
            <person name="Varshney R.K."/>
            <person name="Wang J."/>
            <person name="Ling H.Q."/>
            <person name="Wan P."/>
        </authorList>
    </citation>
    <scope>NUCLEOTIDE SEQUENCE</scope>
    <source>
        <strain evidence="2">cv. Jingnong 6</strain>
    </source>
</reference>
<evidence type="ECO:0000313" key="2">
    <source>
        <dbReference type="Proteomes" id="UP000053144"/>
    </source>
</evidence>
<dbReference type="AlphaFoldDB" id="A0A0L9VIQ4"/>